<reference evidence="3 4" key="1">
    <citation type="submission" date="2019-02" db="EMBL/GenBank/DDBJ databases">
        <title>Genome sequencing of the rare red list fungi Antrodiella citrinella (Flaviporus citrinellus).</title>
        <authorList>
            <person name="Buettner E."/>
            <person name="Kellner H."/>
        </authorList>
    </citation>
    <scope>NUCLEOTIDE SEQUENCE [LARGE SCALE GENOMIC DNA]</scope>
    <source>
        <strain evidence="3 4">DSM 108506</strain>
    </source>
</reference>
<gene>
    <name evidence="3" type="ORF">EUX98_g6623</name>
</gene>
<feature type="transmembrane region" description="Helical" evidence="2">
    <location>
        <begin position="498"/>
        <end position="523"/>
    </location>
</feature>
<keyword evidence="2" id="KW-1133">Transmembrane helix</keyword>
<evidence type="ECO:0000256" key="2">
    <source>
        <dbReference type="SAM" id="Phobius"/>
    </source>
</evidence>
<dbReference type="PANTHER" id="PTHR12459">
    <property type="entry name" value="TRANSMEMBRANE PROTEIN 135-RELATED"/>
    <property type="match status" value="1"/>
</dbReference>
<sequence>MSSDRPPSMARSPSYIQFVPKRAMASFENLVVLANYEERLQEAKRAVWRDRGEKPVEVYDAWECVEHASRGGMRAGSLAFAIRAGISFLLLMTRINKAPRLYRLSMIRHAIFGEESVRFGAMIGSFVGIYKLILNGLPLLLPAPRESTVSLQAQFRSNLRDTRPSATSHSEETIEEQEEVNDDGSLHLHEKRRARLSTNAKAHQDWIQKKTRRWYSVVAGAIAGAIAIRCERADRRIGIAQQLFVSCAQIMYGFTMRPDILPRWYNHWISLACKVIPEGVNINRTSIREGMFHLSDLDKVIAQPGVGPQNLTRLMHARELAAMSTPVFPTIAPCAVLHPTVDSCMLAQVDFFVKVFKWMFPIYGALHLIPMLLFKRQSVFFKPAKMMLRAVLGTARSSAFLGVFVVIYHSWLCGKRNTYTTLTALRGSTSPTMAATLARLVPQIFLDFLASKPAYWLGGLMCGLSLFVEEKRRRSELAMYVLPRSLEATWVMLRGKGYAFHTGSIGDILLTSLSMSMVMLFHLPHTFEQRVFSRMDLILFNELPGGIVDFDEERVKNQHVDGALKLSAYNLINKKLSEDVLVEIFTAAVGSLKYLRSRTQFHEYKTTVAICSTLSRLVLVCKKWKDIIQGVAAFWSRIDWELGSFALRCLRTCGRTIPLHFRSSISHIGQLARFNTPVFRDAILRHLSQFVSIRITGNNECIVPFMRLFFDPTPPKSFSRTETLSIEFWEHGAVLFECSVLDFPVLRTLTLKNVFPILNRVWPNVKKVKLIYSNLDFNELIMILRSLAYMPSLEVFELDCAYMADEDNTVIPSFTISRLTTLNINSLPADLMARIRQNILMPALTSGIIYLSSLNAPLAIAPLSKCDCSLHLIFRRTRRMSPTFSSITNNPPSISPLHIATDGTPPRPPCNCLQYGFSSPQSNIDSYSSCVTSLGKIITSRLVSVSFDLPGHPVVGSSMHAWRIFLSSFPSLKALAITGVDTSCPFSLNLTYLAMALVHTNPPVAPHLESVYVQYAWNGNFVEETDADDLLHAHRLMDPTFIALRKSLRVVVDVDEKVLAVLRNIAGWTQAHFTFAANPRCKLVCSQRV</sequence>
<dbReference type="Proteomes" id="UP000308730">
    <property type="component" value="Unassembled WGS sequence"/>
</dbReference>
<evidence type="ECO:0000256" key="1">
    <source>
        <dbReference type="SAM" id="MobiDB-lite"/>
    </source>
</evidence>
<feature type="compositionally biased region" description="Acidic residues" evidence="1">
    <location>
        <begin position="173"/>
        <end position="182"/>
    </location>
</feature>
<evidence type="ECO:0000313" key="4">
    <source>
        <dbReference type="Proteomes" id="UP000308730"/>
    </source>
</evidence>
<feature type="transmembrane region" description="Helical" evidence="2">
    <location>
        <begin position="386"/>
        <end position="411"/>
    </location>
</feature>
<keyword evidence="4" id="KW-1185">Reference proteome</keyword>
<keyword evidence="2" id="KW-0812">Transmembrane</keyword>
<feature type="region of interest" description="Disordered" evidence="1">
    <location>
        <begin position="160"/>
        <end position="185"/>
    </location>
</feature>
<evidence type="ECO:0000313" key="3">
    <source>
        <dbReference type="EMBL" id="THH27558.1"/>
    </source>
</evidence>
<keyword evidence="2" id="KW-0472">Membrane</keyword>
<comment type="caution">
    <text evidence="3">The sequence shown here is derived from an EMBL/GenBank/DDBJ whole genome shotgun (WGS) entry which is preliminary data.</text>
</comment>
<proteinExistence type="predicted"/>
<accession>A0A4S4MQK7</accession>
<organism evidence="3 4">
    <name type="scientific">Antrodiella citrinella</name>
    <dbReference type="NCBI Taxonomy" id="2447956"/>
    <lineage>
        <taxon>Eukaryota</taxon>
        <taxon>Fungi</taxon>
        <taxon>Dikarya</taxon>
        <taxon>Basidiomycota</taxon>
        <taxon>Agaricomycotina</taxon>
        <taxon>Agaricomycetes</taxon>
        <taxon>Polyporales</taxon>
        <taxon>Steccherinaceae</taxon>
        <taxon>Antrodiella</taxon>
    </lineage>
</organism>
<dbReference type="OrthoDB" id="291792at2759"/>
<name>A0A4S4MQK7_9APHY</name>
<dbReference type="InterPro" id="IPR026749">
    <property type="entry name" value="Tmem135"/>
</dbReference>
<dbReference type="PANTHER" id="PTHR12459:SF6">
    <property type="entry name" value="GB|AAD46013.1"/>
    <property type="match status" value="1"/>
</dbReference>
<dbReference type="AlphaFoldDB" id="A0A4S4MQK7"/>
<dbReference type="EMBL" id="SGPM01000242">
    <property type="protein sequence ID" value="THH27558.1"/>
    <property type="molecule type" value="Genomic_DNA"/>
</dbReference>
<protein>
    <submittedName>
        <fullName evidence="3">Uncharacterized protein</fullName>
    </submittedName>
</protein>